<evidence type="ECO:0000259" key="6">
    <source>
        <dbReference type="PROSITE" id="PS51471"/>
    </source>
</evidence>
<evidence type="ECO:0000256" key="4">
    <source>
        <dbReference type="ARBA" id="ARBA00023004"/>
    </source>
</evidence>
<keyword evidence="3" id="KW-0847">Vitamin C</keyword>
<evidence type="ECO:0000256" key="3">
    <source>
        <dbReference type="ARBA" id="ARBA00022896"/>
    </source>
</evidence>
<dbReference type="AlphaFoldDB" id="A0A067JLL2"/>
<dbReference type="SUPFAM" id="SSF51197">
    <property type="entry name" value="Clavaminate synthase-like"/>
    <property type="match status" value="1"/>
</dbReference>
<dbReference type="InterPro" id="IPR027443">
    <property type="entry name" value="IPNS-like_sf"/>
</dbReference>
<dbReference type="GO" id="GO:0016491">
    <property type="term" value="F:oxidoreductase activity"/>
    <property type="evidence" value="ECO:0007669"/>
    <property type="project" value="UniProtKB-KW"/>
</dbReference>
<dbReference type="FunFam" id="2.60.120.330:FF:000079">
    <property type="entry name" value="Protein SRG1"/>
    <property type="match status" value="1"/>
</dbReference>
<dbReference type="OrthoDB" id="288590at2759"/>
<keyword evidence="5" id="KW-0560">Oxidoreductase</keyword>
<dbReference type="STRING" id="180498.A0A067JLL2"/>
<dbReference type="GO" id="GO:0046872">
    <property type="term" value="F:metal ion binding"/>
    <property type="evidence" value="ECO:0007669"/>
    <property type="project" value="UniProtKB-KW"/>
</dbReference>
<organism evidence="7 8">
    <name type="scientific">Jatropha curcas</name>
    <name type="common">Barbados nut</name>
    <dbReference type="NCBI Taxonomy" id="180498"/>
    <lineage>
        <taxon>Eukaryota</taxon>
        <taxon>Viridiplantae</taxon>
        <taxon>Streptophyta</taxon>
        <taxon>Embryophyta</taxon>
        <taxon>Tracheophyta</taxon>
        <taxon>Spermatophyta</taxon>
        <taxon>Magnoliopsida</taxon>
        <taxon>eudicotyledons</taxon>
        <taxon>Gunneridae</taxon>
        <taxon>Pentapetalae</taxon>
        <taxon>rosids</taxon>
        <taxon>fabids</taxon>
        <taxon>Malpighiales</taxon>
        <taxon>Euphorbiaceae</taxon>
        <taxon>Crotonoideae</taxon>
        <taxon>Jatropheae</taxon>
        <taxon>Jatropha</taxon>
    </lineage>
</organism>
<dbReference type="InterPro" id="IPR050295">
    <property type="entry name" value="Plant_2OG-oxidoreductases"/>
</dbReference>
<dbReference type="InterPro" id="IPR044861">
    <property type="entry name" value="IPNS-like_FE2OG_OXY"/>
</dbReference>
<dbReference type="Pfam" id="PF03171">
    <property type="entry name" value="2OG-FeII_Oxy"/>
    <property type="match status" value="1"/>
</dbReference>
<dbReference type="GO" id="GO:0031418">
    <property type="term" value="F:L-ascorbic acid binding"/>
    <property type="evidence" value="ECO:0007669"/>
    <property type="project" value="UniProtKB-KW"/>
</dbReference>
<gene>
    <name evidence="7" type="ORF">JCGZ_05277</name>
</gene>
<evidence type="ECO:0000313" key="8">
    <source>
        <dbReference type="Proteomes" id="UP000027138"/>
    </source>
</evidence>
<keyword evidence="2 5" id="KW-0479">Metal-binding</keyword>
<evidence type="ECO:0000313" key="7">
    <source>
        <dbReference type="EMBL" id="KDP20394.1"/>
    </source>
</evidence>
<dbReference type="Gene3D" id="2.60.120.330">
    <property type="entry name" value="B-lactam Antibiotic, Isopenicillin N Synthase, Chain"/>
    <property type="match status" value="1"/>
</dbReference>
<dbReference type="PANTHER" id="PTHR47991">
    <property type="entry name" value="OXOGLUTARATE/IRON-DEPENDENT DIOXYGENASE"/>
    <property type="match status" value="1"/>
</dbReference>
<dbReference type="Proteomes" id="UP000027138">
    <property type="component" value="Unassembled WGS sequence"/>
</dbReference>
<keyword evidence="8" id="KW-1185">Reference proteome</keyword>
<protein>
    <recommendedName>
        <fullName evidence="6">Fe2OG dioxygenase domain-containing protein</fullName>
    </recommendedName>
</protein>
<accession>A0A067JLL2</accession>
<dbReference type="EMBL" id="KK916148">
    <property type="protein sequence ID" value="KDP20394.1"/>
    <property type="molecule type" value="Genomic_DNA"/>
</dbReference>
<dbReference type="InterPro" id="IPR026992">
    <property type="entry name" value="DIOX_N"/>
</dbReference>
<comment type="similarity">
    <text evidence="1 5">Belongs to the iron/ascorbate-dependent oxidoreductase family.</text>
</comment>
<evidence type="ECO:0000256" key="5">
    <source>
        <dbReference type="RuleBase" id="RU003682"/>
    </source>
</evidence>
<reference evidence="7 8" key="1">
    <citation type="journal article" date="2014" name="PLoS ONE">
        <title>Global Analysis of Gene Expression Profiles in Physic Nut (Jatropha curcas L.) Seedlings Exposed to Salt Stress.</title>
        <authorList>
            <person name="Zhang L."/>
            <person name="Zhang C."/>
            <person name="Wu P."/>
            <person name="Chen Y."/>
            <person name="Li M."/>
            <person name="Jiang H."/>
            <person name="Wu G."/>
        </authorList>
    </citation>
    <scope>NUCLEOTIDE SEQUENCE [LARGE SCALE GENOMIC DNA]</scope>
    <source>
        <strain evidence="8">cv. GZQX0401</strain>
        <tissue evidence="7">Young leaves</tissue>
    </source>
</reference>
<keyword evidence="4 5" id="KW-0408">Iron</keyword>
<proteinExistence type="inferred from homology"/>
<sequence>MAEVVAAEKIRWLPVPRVQQLASQQLETVPVMYVMDDIHDIIITVDPNQSLCVPLIDMTKLENPESQAMEVYKLHSACKEWGIFQLINHGVSDESLRNMRKKVKEFFELPLTEKEGWAQKPGSSEGYGQLFVTSEHQKLPWNDMVFLKVIPFESTKFEFWPAKPHQFRETLVSYIEGMREVTVSIMKYMAMGLKIIDEEFYETYKEGTYDMRMNLYPACPEPEKAIGIHPHIDVHGITLLLECADSPQIPGLHVLKDSHWVFVQPIEGALVVDIGGIMEIMSNGIYKAPLHRAVVNKTKERLSIVTVCNPSPSLSIGPAKELTMSGSPALYKSVTIEEYFECFYSSKYGIPFIDRLKI</sequence>
<dbReference type="InterPro" id="IPR005123">
    <property type="entry name" value="Oxoglu/Fe-dep_dioxygenase_dom"/>
</dbReference>
<dbReference type="PROSITE" id="PS51471">
    <property type="entry name" value="FE2OG_OXY"/>
    <property type="match status" value="1"/>
</dbReference>
<name>A0A067JLL2_JATCU</name>
<evidence type="ECO:0000256" key="2">
    <source>
        <dbReference type="ARBA" id="ARBA00022723"/>
    </source>
</evidence>
<evidence type="ECO:0000256" key="1">
    <source>
        <dbReference type="ARBA" id="ARBA00008056"/>
    </source>
</evidence>
<feature type="domain" description="Fe2OG dioxygenase" evidence="6">
    <location>
        <begin position="207"/>
        <end position="310"/>
    </location>
</feature>
<dbReference type="Pfam" id="PF14226">
    <property type="entry name" value="DIOX_N"/>
    <property type="match status" value="1"/>
</dbReference>